<sequence length="75" mass="8658">MSFKKLLDPGTFMGTQVIPYQQFVSINLSIKLVKEFYYFFSGNRLPWMNAKVQLSVKFVIPIFDCNATDNTELSP</sequence>
<protein>
    <submittedName>
        <fullName evidence="1">Uncharacterized protein</fullName>
    </submittedName>
</protein>
<gene>
    <name evidence="1" type="ORF">JFJFMGFI_00012</name>
</gene>
<dbReference type="AlphaFoldDB" id="A0A7G9YUC9"/>
<evidence type="ECO:0000313" key="1">
    <source>
        <dbReference type="EMBL" id="QNO51613.1"/>
    </source>
</evidence>
<name>A0A7G9YUC9_9EURY</name>
<organism evidence="1">
    <name type="scientific">Candidatus Methanophagaceae archaeon ANME-1 ERB6</name>
    <dbReference type="NCBI Taxonomy" id="2759912"/>
    <lineage>
        <taxon>Archaea</taxon>
        <taxon>Methanobacteriati</taxon>
        <taxon>Methanobacteriota</taxon>
        <taxon>Stenosarchaea group</taxon>
        <taxon>Methanomicrobia</taxon>
        <taxon>Candidatus Methanophagales</taxon>
        <taxon>Candidatus Methanophagaceae</taxon>
    </lineage>
</organism>
<reference evidence="1" key="1">
    <citation type="submission" date="2020-06" db="EMBL/GenBank/DDBJ databases">
        <title>Unique genomic features of the anaerobic methanotrophic archaea.</title>
        <authorList>
            <person name="Chadwick G.L."/>
            <person name="Skennerton C.T."/>
            <person name="Laso-Perez R."/>
            <person name="Leu A.O."/>
            <person name="Speth D.R."/>
            <person name="Yu H."/>
            <person name="Morgan-Lang C."/>
            <person name="Hatzenpichler R."/>
            <person name="Goudeau D."/>
            <person name="Malmstrom R."/>
            <person name="Brazelton W.J."/>
            <person name="Woyke T."/>
            <person name="Hallam S.J."/>
            <person name="Tyson G.W."/>
            <person name="Wegener G."/>
            <person name="Boetius A."/>
            <person name="Orphan V."/>
        </authorList>
    </citation>
    <scope>NUCLEOTIDE SEQUENCE</scope>
</reference>
<dbReference type="EMBL" id="MT631474">
    <property type="protein sequence ID" value="QNO51613.1"/>
    <property type="molecule type" value="Genomic_DNA"/>
</dbReference>
<accession>A0A7G9YUC9</accession>
<proteinExistence type="predicted"/>